<feature type="compositionally biased region" description="Low complexity" evidence="1">
    <location>
        <begin position="252"/>
        <end position="271"/>
    </location>
</feature>
<feature type="region of interest" description="Disordered" evidence="1">
    <location>
        <begin position="1132"/>
        <end position="1151"/>
    </location>
</feature>
<feature type="compositionally biased region" description="Low complexity" evidence="1">
    <location>
        <begin position="817"/>
        <end position="826"/>
    </location>
</feature>
<feature type="compositionally biased region" description="Polar residues" evidence="1">
    <location>
        <begin position="520"/>
        <end position="536"/>
    </location>
</feature>
<dbReference type="PRINTS" id="PR01217">
    <property type="entry name" value="PRICHEXTENSN"/>
</dbReference>
<sequence length="1214" mass="124760">MAALCEAAPQYSAAQLLAVRAAGELGGGVPAELAHLQVALVIAPVAAPRPQRGAAKQKPEARRPAGRAPADVAWREPPAAERPDGKPLADEDWRQPPAGQPAEERPGSVAGPQQWPGAAWAEEPERGLQPPAPQPYQATGPGPPPLEPADSCGEDWELPDHWRPPPADTAGWRPQLPPRQALEAAAAREAPGLGPRPAAEAWAAPALQHLPQRPCAAWEAAADEVAPAAAATAPTAAPAATPEAERLVTGSADWPAGGAAAAPDARPEAGALPGRWRRMRQAEPPAQPAELLAESAREEVAPDARALAESAGADDHPTGADGQAWRKLPAHDDESDDDWTAAVQGASRWEAGWAGGDTAPSRPVVPAAPVDPCSVDEVLADIQNTYSFDLVEADRATEAELVEADRLERLEVERAAERAEAERAEAERAEAARAEAARAAEAEREAARAAEAEREAARLAAAEAERAAAAAAAELLEEESGAAAAKRKKTRGKKKKGKGQEPGEDDEPEAVVKAGVVFRTSLSNHAQRTAFSAMQDSDSEGREAEPPARPQAPALPREREPRPPPPPVAVAKAPPKAVAAKPPPPAVTAKPPPPAVTAKPPPPAVATKPPPPAVATKPPPPAVAAKPPPPAVAAKPPPPAVTAKPPPPAVAEARPAAPPVPEVAPPAAEPLPKAREAKPKQAAVKAKRLAAPAAQAQVPPSVWAARPPSEPEVWVQPPPQPTAPAGWAQPPASVVPQRQAPGPPPPPPPAVGAAGPPPSAAAQAPKGAAAPKPGAKAKAPAKAPAVKAMNPLPQAGRSSKDATATVMLNGGLPAAYSSANAASSAKWAERPVEKITPQRYEEEEDPDMARYLWKNRQPASAATLASGRAVPAAARQATAARAPAAGPALPPPSRQRQQALLNKVMEMGFDEPTAKRALNSTGWAGVENALGIPARLAYGENPGNGRPGGMLVFDVELFDILRGPQPPAVPVDVAGPPVDAERTASGLAWKVLKAPSPGFESRRPSVNSRVTLDYAGWKPDGELIISTAVTGQPATFTVKGISWVFCLDWPLQVLRKGLLVDAESAQLRASAASHAVLPVTPARCRSGAVVLPPVLAPTVGADVAAIEVSLKRPHAIVEETEADARALEHMAASGTLSSGSRARGKDNKKVDAAERRELEAPLAAARAAAVELMVAAGTAGTGDAVAVGAQAVGERDGGEPWHQVEGGAMPAPPS</sequence>
<feature type="compositionally biased region" description="Low complexity" evidence="1">
    <location>
        <begin position="760"/>
        <end position="788"/>
    </location>
</feature>
<feature type="compositionally biased region" description="Low complexity" evidence="1">
    <location>
        <begin position="458"/>
        <end position="474"/>
    </location>
</feature>
<feature type="region of interest" description="Disordered" evidence="1">
    <location>
        <begin position="876"/>
        <end position="895"/>
    </location>
</feature>
<dbReference type="InterPro" id="IPR009060">
    <property type="entry name" value="UBA-like_sf"/>
</dbReference>
<comment type="caution">
    <text evidence="2">The sequence shown here is derived from an EMBL/GenBank/DDBJ whole genome shotgun (WGS) entry which is preliminary data.</text>
</comment>
<reference evidence="2" key="1">
    <citation type="submission" date="2023-10" db="EMBL/GenBank/DDBJ databases">
        <authorList>
            <person name="Chen Y."/>
            <person name="Shah S."/>
            <person name="Dougan E. K."/>
            <person name="Thang M."/>
            <person name="Chan C."/>
        </authorList>
    </citation>
    <scope>NUCLEOTIDE SEQUENCE [LARGE SCALE GENOMIC DNA]</scope>
</reference>
<name>A0ABN9QKY3_9DINO</name>
<feature type="compositionally biased region" description="Low complexity" evidence="1">
    <location>
        <begin position="220"/>
        <end position="242"/>
    </location>
</feature>
<dbReference type="EMBL" id="CAUYUJ010003780">
    <property type="protein sequence ID" value="CAK0806747.1"/>
    <property type="molecule type" value="Genomic_DNA"/>
</dbReference>
<feature type="compositionally biased region" description="Basic and acidic residues" evidence="1">
    <location>
        <begin position="416"/>
        <end position="457"/>
    </location>
</feature>
<feature type="compositionally biased region" description="Low complexity" evidence="1">
    <location>
        <begin position="178"/>
        <end position="200"/>
    </location>
</feature>
<gene>
    <name evidence="2" type="ORF">PCOR1329_LOCUS12860</name>
</gene>
<proteinExistence type="predicted"/>
<feature type="compositionally biased region" description="Low complexity" evidence="1">
    <location>
        <begin position="282"/>
        <end position="294"/>
    </location>
</feature>
<feature type="region of interest" description="Disordered" evidence="1">
    <location>
        <begin position="1192"/>
        <end position="1214"/>
    </location>
</feature>
<dbReference type="Gene3D" id="1.10.8.10">
    <property type="entry name" value="DNA helicase RuvA subunit, C-terminal domain"/>
    <property type="match status" value="1"/>
</dbReference>
<feature type="compositionally biased region" description="Basic residues" evidence="1">
    <location>
        <begin position="485"/>
        <end position="497"/>
    </location>
</feature>
<feature type="compositionally biased region" description="Low complexity" evidence="1">
    <location>
        <begin position="680"/>
        <end position="715"/>
    </location>
</feature>
<evidence type="ECO:0000256" key="1">
    <source>
        <dbReference type="SAM" id="MobiDB-lite"/>
    </source>
</evidence>
<evidence type="ECO:0000313" key="3">
    <source>
        <dbReference type="Proteomes" id="UP001189429"/>
    </source>
</evidence>
<evidence type="ECO:0000313" key="2">
    <source>
        <dbReference type="EMBL" id="CAK0806747.1"/>
    </source>
</evidence>
<protein>
    <submittedName>
        <fullName evidence="2">Uncharacterized protein</fullName>
    </submittedName>
</protein>
<dbReference type="SUPFAM" id="SSF54534">
    <property type="entry name" value="FKBP-like"/>
    <property type="match status" value="1"/>
</dbReference>
<feature type="compositionally biased region" description="Low complexity" evidence="1">
    <location>
        <begin position="569"/>
        <end position="580"/>
    </location>
</feature>
<feature type="compositionally biased region" description="Pro residues" evidence="1">
    <location>
        <begin position="581"/>
        <end position="649"/>
    </location>
</feature>
<feature type="compositionally biased region" description="Low complexity" evidence="1">
    <location>
        <begin position="876"/>
        <end position="887"/>
    </location>
</feature>
<feature type="region of interest" description="Disordered" evidence="1">
    <location>
        <begin position="817"/>
        <end position="844"/>
    </location>
</feature>
<feature type="compositionally biased region" description="Basic and acidic residues" evidence="1">
    <location>
        <begin position="78"/>
        <end position="94"/>
    </location>
</feature>
<dbReference type="Proteomes" id="UP001189429">
    <property type="component" value="Unassembled WGS sequence"/>
</dbReference>
<accession>A0ABN9QKY3</accession>
<dbReference type="SUPFAM" id="SSF46934">
    <property type="entry name" value="UBA-like"/>
    <property type="match status" value="1"/>
</dbReference>
<keyword evidence="3" id="KW-1185">Reference proteome</keyword>
<feature type="compositionally biased region" description="Pro residues" evidence="1">
    <location>
        <begin position="741"/>
        <end position="759"/>
    </location>
</feature>
<feature type="region of interest" description="Disordered" evidence="1">
    <location>
        <begin position="220"/>
        <end position="340"/>
    </location>
</feature>
<feature type="compositionally biased region" description="Pro residues" evidence="1">
    <location>
        <begin position="656"/>
        <end position="669"/>
    </location>
</feature>
<feature type="region of interest" description="Disordered" evidence="1">
    <location>
        <begin position="47"/>
        <end position="200"/>
    </location>
</feature>
<organism evidence="2 3">
    <name type="scientific">Prorocentrum cordatum</name>
    <dbReference type="NCBI Taxonomy" id="2364126"/>
    <lineage>
        <taxon>Eukaryota</taxon>
        <taxon>Sar</taxon>
        <taxon>Alveolata</taxon>
        <taxon>Dinophyceae</taxon>
        <taxon>Prorocentrales</taxon>
        <taxon>Prorocentraceae</taxon>
        <taxon>Prorocentrum</taxon>
    </lineage>
</organism>
<feature type="region of interest" description="Disordered" evidence="1">
    <location>
        <begin position="416"/>
        <end position="804"/>
    </location>
</feature>